<comment type="caution">
    <text evidence="2">The sequence shown here is derived from an EMBL/GenBank/DDBJ whole genome shotgun (WGS) entry which is preliminary data.</text>
</comment>
<dbReference type="Proteomes" id="UP000178996">
    <property type="component" value="Unassembled WGS sequence"/>
</dbReference>
<evidence type="ECO:0000313" key="3">
    <source>
        <dbReference type="Proteomes" id="UP000178996"/>
    </source>
</evidence>
<dbReference type="InterPro" id="IPR013783">
    <property type="entry name" value="Ig-like_fold"/>
</dbReference>
<organism evidence="2 3">
    <name type="scientific">Candidatus Ryanbacteria bacterium RIFCSPLOWO2_12_FULL_47_9c</name>
    <dbReference type="NCBI Taxonomy" id="1802131"/>
    <lineage>
        <taxon>Bacteria</taxon>
        <taxon>Candidatus Ryaniibacteriota</taxon>
    </lineage>
</organism>
<sequence length="760" mass="80073">MGGSAGVALSPPSLEYSSLGGGRLIIATRRTNNQIWVKEIDTAGGVLADWRYINGTTIDSPKLVYEGSNLVMYVKGTDAGKLIWKSTYTGAGNNWSGWTSTGISYDVPEPSGGFTDAFGPAGPTAVQVPLGEVYRVRGTSPSSVEVNTCGAVSDAGNGAQCVLVNVPSAVETSGVFDATVQMKNIGPNIWSAAESSPGAGDEYKLGAVDSAIAPFTTIWRHLDNSQYDRGLIPNTIPGYPNVATGGTVAFTLTDIKAPSTAGSYDFAWQMVRESNEWFGEKCDASTKSTNITVGDAPRVRYESPIDAGIVSNPSNTGTVNVALDWTLLNSTGNPTAQSEYTLEVMLGDSTCSDAGYADFELGCLNLTPGFRAADGNGARIGNDAGEDGSVTQKIVTLDAGLPYKWRIKSKDSTGINAAYTAELERTFSIKEQDSVPPTVVITTPPDGFSTVNDFVAVSGNASDDVGVTTITCTITDSLGTHPCPTPTFTAGAQNTTWNIPSVSLPVESGIIITITATDDAGRSTSESVTITRRLPQCSDNSDNDGNGDPDQNDPDCHTNGIPSDGSSYDPNIDDEGQNIPPDFTFYHDPKDEQNPSFCHANHADPPCLDSTGATRGHFFSDMRIGTSPFSTETILIIVPNESFNGDVVVSVVNLQADNLENITNAADCPLSIGAPCQDGKGDGTSLPLENLLYLLDSTRRISETIPVVASTPKPLEFKVGKKEIATGRYIVTVRASGNGVTKETQILLVVGDNTSGYIER</sequence>
<proteinExistence type="predicted"/>
<reference evidence="2 3" key="1">
    <citation type="journal article" date="2016" name="Nat. Commun.">
        <title>Thousands of microbial genomes shed light on interconnected biogeochemical processes in an aquifer system.</title>
        <authorList>
            <person name="Anantharaman K."/>
            <person name="Brown C.T."/>
            <person name="Hug L.A."/>
            <person name="Sharon I."/>
            <person name="Castelle C.J."/>
            <person name="Probst A.J."/>
            <person name="Thomas B.C."/>
            <person name="Singh A."/>
            <person name="Wilkins M.J."/>
            <person name="Karaoz U."/>
            <person name="Brodie E.L."/>
            <person name="Williams K.H."/>
            <person name="Hubbard S.S."/>
            <person name="Banfield J.F."/>
        </authorList>
    </citation>
    <scope>NUCLEOTIDE SEQUENCE [LARGE SCALE GENOMIC DNA]</scope>
</reference>
<feature type="region of interest" description="Disordered" evidence="1">
    <location>
        <begin position="518"/>
        <end position="591"/>
    </location>
</feature>
<name>A0A1G2H5Z0_9BACT</name>
<dbReference type="Gene3D" id="2.60.40.10">
    <property type="entry name" value="Immunoglobulins"/>
    <property type="match status" value="2"/>
</dbReference>
<dbReference type="EMBL" id="MHOB01000019">
    <property type="protein sequence ID" value="OGZ57631.1"/>
    <property type="molecule type" value="Genomic_DNA"/>
</dbReference>
<protein>
    <recommendedName>
        <fullName evidence="4">Next to BRCA1 central domain-containing protein</fullName>
    </recommendedName>
</protein>
<evidence type="ECO:0000313" key="2">
    <source>
        <dbReference type="EMBL" id="OGZ57631.1"/>
    </source>
</evidence>
<evidence type="ECO:0000256" key="1">
    <source>
        <dbReference type="SAM" id="MobiDB-lite"/>
    </source>
</evidence>
<feature type="compositionally biased region" description="Acidic residues" evidence="1">
    <location>
        <begin position="541"/>
        <end position="553"/>
    </location>
</feature>
<gene>
    <name evidence="2" type="ORF">A3G60_02730</name>
</gene>
<accession>A0A1G2H5Z0</accession>
<dbReference type="SUPFAM" id="SSF89372">
    <property type="entry name" value="Fucose-specific lectin"/>
    <property type="match status" value="1"/>
</dbReference>
<evidence type="ECO:0008006" key="4">
    <source>
        <dbReference type="Google" id="ProtNLM"/>
    </source>
</evidence>
<dbReference type="AlphaFoldDB" id="A0A1G2H5Z0"/>
<feature type="compositionally biased region" description="Polar residues" evidence="1">
    <location>
        <begin position="560"/>
        <end position="569"/>
    </location>
</feature>